<sequence>MPQHSARAASQVPVGFAIVAIILVAVALRPGIVSIGPLLPAIIDEFQLSHSTASLLTTIPDLLMGLLALPTPWLARRYGRDPVLLLALLLLCVAIAARAFSRSVDMLLLSTAGVGAGIAVAGALIAGYIKGNFPHKAAMVMGIYATALSFGSTLSAAVSGPVAMHSAAGWRMGAGMWSLCAAIGLLCWLGIARLERGRAHAASHPVRLPWGNRTAWLVALFFAADNFLFYAVLSWTAPMYIEHGSSPAVAGFILATFTTVFMISNPILGAISKSTDRRGLLAACAALAVIGLLLIAMVPTWAPFISIAICAFGLGGAFTLGMTLPLDNTHSVDEANAWNAFVLTVGYLIAAAGPLSVGFLRDLTQNFHMSSWLLVLVAMVMLLLTPLLRPHQPGG</sequence>
<dbReference type="RefSeq" id="WP_011479256.1">
    <property type="nucleotide sequence ID" value="NC_007947.1"/>
</dbReference>
<dbReference type="PANTHER" id="PTHR23523">
    <property type="match status" value="1"/>
</dbReference>
<feature type="transmembrane region" description="Helical" evidence="4">
    <location>
        <begin position="107"/>
        <end position="129"/>
    </location>
</feature>
<feature type="domain" description="Major facilitator superfamily (MFS) profile" evidence="5">
    <location>
        <begin position="15"/>
        <end position="393"/>
    </location>
</feature>
<evidence type="ECO:0000256" key="3">
    <source>
        <dbReference type="ARBA" id="ARBA00023136"/>
    </source>
</evidence>
<dbReference type="Proteomes" id="UP000002440">
    <property type="component" value="Chromosome"/>
</dbReference>
<evidence type="ECO:0000313" key="8">
    <source>
        <dbReference type="Proteomes" id="UP000002440"/>
    </source>
</evidence>
<dbReference type="Pfam" id="PF07690">
    <property type="entry name" value="MFS_1"/>
    <property type="match status" value="1"/>
</dbReference>
<organism evidence="7 8">
    <name type="scientific">Methylobacillus flagellatus (strain ATCC 51484 / DSM 6875 / VKM B-1610 / KT)</name>
    <dbReference type="NCBI Taxonomy" id="265072"/>
    <lineage>
        <taxon>Bacteria</taxon>
        <taxon>Pseudomonadati</taxon>
        <taxon>Pseudomonadota</taxon>
        <taxon>Betaproteobacteria</taxon>
        <taxon>Nitrosomonadales</taxon>
        <taxon>Methylophilaceae</taxon>
        <taxon>Methylobacillus</taxon>
    </lineage>
</organism>
<feature type="transmembrane region" description="Helical" evidence="4">
    <location>
        <begin position="338"/>
        <end position="357"/>
    </location>
</feature>
<dbReference type="AlphaFoldDB" id="Q1H2I4"/>
<evidence type="ECO:0000256" key="2">
    <source>
        <dbReference type="ARBA" id="ARBA00022989"/>
    </source>
</evidence>
<dbReference type="PROSITE" id="PS50850">
    <property type="entry name" value="MFS"/>
    <property type="match status" value="1"/>
</dbReference>
<dbReference type="KEGG" id="mfa:Mfla_1035"/>
<dbReference type="GO" id="GO:0022857">
    <property type="term" value="F:transmembrane transporter activity"/>
    <property type="evidence" value="ECO:0007669"/>
    <property type="project" value="InterPro"/>
</dbReference>
<dbReference type="InterPro" id="IPR020846">
    <property type="entry name" value="MFS_dom"/>
</dbReference>
<evidence type="ECO:0000313" key="6">
    <source>
        <dbReference type="EMBL" id="ABE49159.1"/>
    </source>
</evidence>
<feature type="transmembrane region" description="Helical" evidence="4">
    <location>
        <begin position="83"/>
        <end position="101"/>
    </location>
</feature>
<evidence type="ECO:0000313" key="7">
    <source>
        <dbReference type="EMBL" id="ABE49303.1"/>
    </source>
</evidence>
<feature type="transmembrane region" description="Helical" evidence="4">
    <location>
        <begin position="304"/>
        <end position="326"/>
    </location>
</feature>
<dbReference type="PANTHER" id="PTHR23523:SF2">
    <property type="entry name" value="2-NITROIMIDAZOLE TRANSPORTER"/>
    <property type="match status" value="1"/>
</dbReference>
<feature type="transmembrane region" description="Helical" evidence="4">
    <location>
        <begin position="369"/>
        <end position="388"/>
    </location>
</feature>
<dbReference type="InterPro" id="IPR036259">
    <property type="entry name" value="MFS_trans_sf"/>
</dbReference>
<protein>
    <submittedName>
        <fullName evidence="7">Twin-arginine translocation pathway signal</fullName>
    </submittedName>
</protein>
<feature type="transmembrane region" description="Helical" evidence="4">
    <location>
        <begin position="248"/>
        <end position="268"/>
    </location>
</feature>
<keyword evidence="3 4" id="KW-0472">Membrane</keyword>
<keyword evidence="1 4" id="KW-0812">Transmembrane</keyword>
<evidence type="ECO:0000256" key="1">
    <source>
        <dbReference type="ARBA" id="ARBA00022692"/>
    </source>
</evidence>
<feature type="transmembrane region" description="Helical" evidence="4">
    <location>
        <begin position="280"/>
        <end position="298"/>
    </location>
</feature>
<accession>Q1H2I4</accession>
<feature type="transmembrane region" description="Helical" evidence="4">
    <location>
        <begin position="141"/>
        <end position="162"/>
    </location>
</feature>
<keyword evidence="2 4" id="KW-1133">Transmembrane helix</keyword>
<proteinExistence type="predicted"/>
<feature type="transmembrane region" description="Helical" evidence="4">
    <location>
        <begin position="12"/>
        <end position="32"/>
    </location>
</feature>
<evidence type="ECO:0000259" key="5">
    <source>
        <dbReference type="PROSITE" id="PS50850"/>
    </source>
</evidence>
<dbReference type="HOGENOM" id="CLU_038046_4_0_4"/>
<dbReference type="eggNOG" id="COG2807">
    <property type="taxonomic scope" value="Bacteria"/>
</dbReference>
<dbReference type="Gene3D" id="1.20.1250.20">
    <property type="entry name" value="MFS general substrate transporter like domains"/>
    <property type="match status" value="2"/>
</dbReference>
<dbReference type="EMBL" id="CP000284">
    <property type="protein sequence ID" value="ABE49303.1"/>
    <property type="molecule type" value="Genomic_DNA"/>
</dbReference>
<feature type="transmembrane region" description="Helical" evidence="4">
    <location>
        <begin position="52"/>
        <end position="71"/>
    </location>
</feature>
<dbReference type="EMBL" id="CP000284">
    <property type="protein sequence ID" value="ABE49159.1"/>
    <property type="molecule type" value="Genomic_DNA"/>
</dbReference>
<dbReference type="InterPro" id="IPR052524">
    <property type="entry name" value="MFS_Cyanate_Porter"/>
</dbReference>
<name>Q1H2I4_METFK</name>
<feature type="transmembrane region" description="Helical" evidence="4">
    <location>
        <begin position="174"/>
        <end position="194"/>
    </location>
</feature>
<dbReference type="InterPro" id="IPR011701">
    <property type="entry name" value="MFS"/>
</dbReference>
<dbReference type="STRING" id="265072.Mfla_0891"/>
<dbReference type="SUPFAM" id="SSF103473">
    <property type="entry name" value="MFS general substrate transporter"/>
    <property type="match status" value="1"/>
</dbReference>
<feature type="transmembrane region" description="Helical" evidence="4">
    <location>
        <begin position="215"/>
        <end position="236"/>
    </location>
</feature>
<dbReference type="KEGG" id="mfa:Mfla_0891"/>
<reference evidence="7 8" key="1">
    <citation type="submission" date="2006-03" db="EMBL/GenBank/DDBJ databases">
        <title>Complete sequence of Methylobacillus flagellatus KT.</title>
        <authorList>
            <consortium name="US DOE Joint Genome Institute"/>
            <person name="Copeland A."/>
            <person name="Lucas S."/>
            <person name="Lapidus A."/>
            <person name="Barry K."/>
            <person name="Detter J.C."/>
            <person name="Glavina del Rio T."/>
            <person name="Hammon N."/>
            <person name="Israni S."/>
            <person name="Dalin E."/>
            <person name="Tice H."/>
            <person name="Pitluck S."/>
            <person name="Brettin T."/>
            <person name="Bruce D."/>
            <person name="Han C."/>
            <person name="Tapia R."/>
            <person name="Saunders E."/>
            <person name="Gilna P."/>
            <person name="Schmutz J."/>
            <person name="Larimer F."/>
            <person name="Land M."/>
            <person name="Kyrpides N."/>
            <person name="Anderson I."/>
            <person name="Richardson P."/>
        </authorList>
    </citation>
    <scope>NUCLEOTIDE SEQUENCE [LARGE SCALE GENOMIC DNA]</scope>
    <source>
        <strain evidence="7">KT</strain>
        <strain evidence="8">KT / ATCC 51484 / DSM 6875</strain>
    </source>
</reference>
<evidence type="ECO:0000256" key="4">
    <source>
        <dbReference type="SAM" id="Phobius"/>
    </source>
</evidence>
<keyword evidence="8" id="KW-1185">Reference proteome</keyword>
<gene>
    <name evidence="6" type="ordered locus">Mfla_0891</name>
    <name evidence="7" type="ordered locus">Mfla_1035</name>
</gene>